<evidence type="ECO:0000256" key="4">
    <source>
        <dbReference type="ARBA" id="ARBA00022475"/>
    </source>
</evidence>
<dbReference type="RefSeq" id="WP_045534693.1">
    <property type="nucleotide sequence ID" value="NZ_AP014569.1"/>
</dbReference>
<dbReference type="PROSITE" id="PS50109">
    <property type="entry name" value="HIS_KIN"/>
    <property type="match status" value="1"/>
</dbReference>
<dbReference type="Gene3D" id="1.10.8.500">
    <property type="entry name" value="HAMP domain in histidine kinase"/>
    <property type="match status" value="1"/>
</dbReference>
<dbReference type="AlphaFoldDB" id="A0A060NUR3"/>
<proteinExistence type="predicted"/>
<dbReference type="InterPro" id="IPR003660">
    <property type="entry name" value="HAMP_dom"/>
</dbReference>
<evidence type="ECO:0000256" key="13">
    <source>
        <dbReference type="ARBA" id="ARBA00023012"/>
    </source>
</evidence>
<reference evidence="18 19" key="1">
    <citation type="journal article" date="2014" name="Nat. Commun.">
        <title>Physiological and genomic features of highly alkaliphilic hydrogen-utilizing Betaproteobacteria from a continental serpentinizing site.</title>
        <authorList>
            <person name="Suzuki S."/>
            <person name="Kuenen J.G."/>
            <person name="Schipper K."/>
            <person name="van der Velde S."/>
            <person name="Ishii S."/>
            <person name="Wu A."/>
            <person name="Sorokin D.Y."/>
            <person name="Tenney A."/>
            <person name="Meng X.Y."/>
            <person name="Morrill P.L."/>
            <person name="Kamagata Y."/>
            <person name="Muyzer G."/>
            <person name="Nealson K.H."/>
        </authorList>
    </citation>
    <scope>NUCLEOTIDE SEQUENCE [LARGE SCALE GENOMIC DNA]</scope>
    <source>
        <strain evidence="18 19">B1</strain>
    </source>
</reference>
<dbReference type="Pfam" id="PF16524">
    <property type="entry name" value="RisS_PPD"/>
    <property type="match status" value="1"/>
</dbReference>
<evidence type="ECO:0000256" key="2">
    <source>
        <dbReference type="ARBA" id="ARBA00004429"/>
    </source>
</evidence>
<dbReference type="GO" id="GO:0000155">
    <property type="term" value="F:phosphorelay sensor kinase activity"/>
    <property type="evidence" value="ECO:0007669"/>
    <property type="project" value="InterPro"/>
</dbReference>
<comment type="catalytic activity">
    <reaction evidence="1">
        <text>ATP + protein L-histidine = ADP + protein N-phospho-L-histidine.</text>
        <dbReference type="EC" id="2.7.13.3"/>
    </reaction>
</comment>
<dbReference type="CDD" id="cd06225">
    <property type="entry name" value="HAMP"/>
    <property type="match status" value="1"/>
</dbReference>
<dbReference type="InterPro" id="IPR003594">
    <property type="entry name" value="HATPase_dom"/>
</dbReference>
<sequence length="458" mass="49021">MAKANPPLPAPEAGRKPGGVGLSLFGRTFLLLGVLLLGSVLAWFQTLRTLEEEPRAVQSAQQLASLVNLTRAALAHADPIARISLVTTLLQQENLRIAVRESADTHLPYDQDRLSRRISAELAQMLGPQTLVARQVNGFDGLWIGFEIGGDNFWLLADPARVGQVGGATWLVWLGIAAALSLLGAAVFARLINRPLLQLSAATARVRAGDFTGPRLDETEATHEIRAVNIGFNRMAEQLAKAEADRTLMLAGISHDLRTPLARLRLEIELSVPDEATRQLMAADIEQANAIIDKFLDYARVEHTPQLQPVALADLIATALLPYQGAPDCAVALDLPPGLRVLAEPVELRRVLDNLLQNASRYGRSPDGLLRLKISAAAGPDQTVTLQLADQGPGVPPQLLARLTEPFFRADSARTAANGSGLGLAIADKTLQIMGGTLELRNGVAGGLLARLRLPAAD</sequence>
<dbReference type="OrthoDB" id="9804645at2"/>
<dbReference type="GO" id="GO:0005524">
    <property type="term" value="F:ATP binding"/>
    <property type="evidence" value="ECO:0007669"/>
    <property type="project" value="UniProtKB-KW"/>
</dbReference>
<dbReference type="SMART" id="SM00388">
    <property type="entry name" value="HisKA"/>
    <property type="match status" value="1"/>
</dbReference>
<evidence type="ECO:0000256" key="8">
    <source>
        <dbReference type="ARBA" id="ARBA00022692"/>
    </source>
</evidence>
<evidence type="ECO:0000256" key="6">
    <source>
        <dbReference type="ARBA" id="ARBA00022553"/>
    </source>
</evidence>
<dbReference type="InterPro" id="IPR050980">
    <property type="entry name" value="2C_sensor_his_kinase"/>
</dbReference>
<dbReference type="PANTHER" id="PTHR44936">
    <property type="entry name" value="SENSOR PROTEIN CREC"/>
    <property type="match status" value="1"/>
</dbReference>
<evidence type="ECO:0000256" key="11">
    <source>
        <dbReference type="ARBA" id="ARBA00022840"/>
    </source>
</evidence>
<keyword evidence="13" id="KW-0902">Two-component regulatory system</keyword>
<feature type="transmembrane region" description="Helical" evidence="15">
    <location>
        <begin position="24"/>
        <end position="44"/>
    </location>
</feature>
<keyword evidence="11" id="KW-0067">ATP-binding</keyword>
<dbReference type="InterPro" id="IPR036890">
    <property type="entry name" value="HATPase_C_sf"/>
</dbReference>
<keyword evidence="8 15" id="KW-0812">Transmembrane</keyword>
<evidence type="ECO:0000256" key="1">
    <source>
        <dbReference type="ARBA" id="ARBA00000085"/>
    </source>
</evidence>
<dbReference type="Pfam" id="PF02518">
    <property type="entry name" value="HATPase_c"/>
    <property type="match status" value="1"/>
</dbReference>
<keyword evidence="7" id="KW-0808">Transferase</keyword>
<evidence type="ECO:0000259" key="16">
    <source>
        <dbReference type="PROSITE" id="PS50109"/>
    </source>
</evidence>
<evidence type="ECO:0000256" key="3">
    <source>
        <dbReference type="ARBA" id="ARBA00012438"/>
    </source>
</evidence>
<dbReference type="KEGG" id="cbab:SMCB_0416"/>
<dbReference type="Pfam" id="PF00512">
    <property type="entry name" value="HisKA"/>
    <property type="match status" value="1"/>
</dbReference>
<dbReference type="GO" id="GO:0005886">
    <property type="term" value="C:plasma membrane"/>
    <property type="evidence" value="ECO:0007669"/>
    <property type="project" value="UniProtKB-SubCell"/>
</dbReference>
<dbReference type="InterPro" id="IPR038421">
    <property type="entry name" value="RisS_PPD_sf"/>
</dbReference>
<evidence type="ECO:0000313" key="19">
    <source>
        <dbReference type="Proteomes" id="UP000066014"/>
    </source>
</evidence>
<protein>
    <recommendedName>
        <fullName evidence="3">histidine kinase</fullName>
        <ecNumber evidence="3">2.7.13.3</ecNumber>
    </recommendedName>
</protein>
<evidence type="ECO:0000256" key="5">
    <source>
        <dbReference type="ARBA" id="ARBA00022519"/>
    </source>
</evidence>
<dbReference type="InterPro" id="IPR005467">
    <property type="entry name" value="His_kinase_dom"/>
</dbReference>
<keyword evidence="19" id="KW-1185">Reference proteome</keyword>
<dbReference type="EMBL" id="AP014569">
    <property type="protein sequence ID" value="BAO82644.1"/>
    <property type="molecule type" value="Genomic_DNA"/>
</dbReference>
<feature type="transmembrane region" description="Helical" evidence="15">
    <location>
        <begin position="170"/>
        <end position="192"/>
    </location>
</feature>
<dbReference type="Proteomes" id="UP000066014">
    <property type="component" value="Chromosome"/>
</dbReference>
<dbReference type="PRINTS" id="PR00344">
    <property type="entry name" value="BCTRLSENSOR"/>
</dbReference>
<dbReference type="STRING" id="1458426.SMCB_0416"/>
<evidence type="ECO:0000259" key="17">
    <source>
        <dbReference type="PROSITE" id="PS50885"/>
    </source>
</evidence>
<accession>A0A060NUR3</accession>
<dbReference type="SMART" id="SM00304">
    <property type="entry name" value="HAMP"/>
    <property type="match status" value="1"/>
</dbReference>
<dbReference type="InterPro" id="IPR003661">
    <property type="entry name" value="HisK_dim/P_dom"/>
</dbReference>
<keyword evidence="6" id="KW-0597">Phosphoprotein</keyword>
<dbReference type="CDD" id="cd00082">
    <property type="entry name" value="HisKA"/>
    <property type="match status" value="1"/>
</dbReference>
<comment type="subcellular location">
    <subcellularLocation>
        <location evidence="2">Cell inner membrane</location>
        <topology evidence="2">Multi-pass membrane protein</topology>
    </subcellularLocation>
</comment>
<evidence type="ECO:0000256" key="7">
    <source>
        <dbReference type="ARBA" id="ARBA00022679"/>
    </source>
</evidence>
<gene>
    <name evidence="18" type="ORF">SMCB_0416</name>
</gene>
<dbReference type="HOGENOM" id="CLU_000445_89_27_4"/>
<dbReference type="Pfam" id="PF00672">
    <property type="entry name" value="HAMP"/>
    <property type="match status" value="1"/>
</dbReference>
<evidence type="ECO:0000313" key="18">
    <source>
        <dbReference type="EMBL" id="BAO82644.1"/>
    </source>
</evidence>
<keyword evidence="14 15" id="KW-0472">Membrane</keyword>
<dbReference type="Gene3D" id="3.30.565.10">
    <property type="entry name" value="Histidine kinase-like ATPase, C-terminal domain"/>
    <property type="match status" value="1"/>
</dbReference>
<evidence type="ECO:0000256" key="12">
    <source>
        <dbReference type="ARBA" id="ARBA00022989"/>
    </source>
</evidence>
<evidence type="ECO:0000256" key="9">
    <source>
        <dbReference type="ARBA" id="ARBA00022741"/>
    </source>
</evidence>
<dbReference type="SMART" id="SM00387">
    <property type="entry name" value="HATPase_c"/>
    <property type="match status" value="1"/>
</dbReference>
<keyword evidence="5" id="KW-0997">Cell inner membrane</keyword>
<feature type="domain" description="HAMP" evidence="17">
    <location>
        <begin position="190"/>
        <end position="244"/>
    </location>
</feature>
<dbReference type="Gene3D" id="3.30.450.300">
    <property type="entry name" value="Sensor histidine kinase RisS, periplasmic domain"/>
    <property type="match status" value="1"/>
</dbReference>
<dbReference type="SUPFAM" id="SSF55874">
    <property type="entry name" value="ATPase domain of HSP90 chaperone/DNA topoisomerase II/histidine kinase"/>
    <property type="match status" value="1"/>
</dbReference>
<dbReference type="InterPro" id="IPR032408">
    <property type="entry name" value="RisS_PPD"/>
</dbReference>
<keyword evidence="9" id="KW-0547">Nucleotide-binding</keyword>
<dbReference type="EC" id="2.7.13.3" evidence="3"/>
<keyword evidence="4" id="KW-1003">Cell membrane</keyword>
<name>A0A060NUR3_9BURK</name>
<dbReference type="PROSITE" id="PS50885">
    <property type="entry name" value="HAMP"/>
    <property type="match status" value="1"/>
</dbReference>
<organism evidence="18 19">
    <name type="scientific">Serpentinimonas maccroryi</name>
    <dbReference type="NCBI Taxonomy" id="1458426"/>
    <lineage>
        <taxon>Bacteria</taxon>
        <taxon>Pseudomonadati</taxon>
        <taxon>Pseudomonadota</taxon>
        <taxon>Betaproteobacteria</taxon>
        <taxon>Burkholderiales</taxon>
        <taxon>Comamonadaceae</taxon>
        <taxon>Serpentinimonas</taxon>
    </lineage>
</organism>
<evidence type="ECO:0000256" key="15">
    <source>
        <dbReference type="SAM" id="Phobius"/>
    </source>
</evidence>
<keyword evidence="12 15" id="KW-1133">Transmembrane helix</keyword>
<dbReference type="InterPro" id="IPR004358">
    <property type="entry name" value="Sig_transdc_His_kin-like_C"/>
</dbReference>
<dbReference type="SUPFAM" id="SSF47384">
    <property type="entry name" value="Homodimeric domain of signal transducing histidine kinase"/>
    <property type="match status" value="1"/>
</dbReference>
<dbReference type="InterPro" id="IPR036097">
    <property type="entry name" value="HisK_dim/P_sf"/>
</dbReference>
<dbReference type="Gene3D" id="1.10.287.130">
    <property type="match status" value="1"/>
</dbReference>
<feature type="domain" description="Histidine kinase" evidence="16">
    <location>
        <begin position="252"/>
        <end position="458"/>
    </location>
</feature>
<evidence type="ECO:0000256" key="10">
    <source>
        <dbReference type="ARBA" id="ARBA00022777"/>
    </source>
</evidence>
<keyword evidence="10 18" id="KW-0418">Kinase</keyword>
<evidence type="ECO:0000256" key="14">
    <source>
        <dbReference type="ARBA" id="ARBA00023136"/>
    </source>
</evidence>
<dbReference type="PANTHER" id="PTHR44936:SF5">
    <property type="entry name" value="SENSOR HISTIDINE KINASE ENVZ"/>
    <property type="match status" value="1"/>
</dbReference>